<keyword evidence="1" id="KW-0812">Transmembrane</keyword>
<keyword evidence="3" id="KW-1185">Reference proteome</keyword>
<evidence type="ECO:0000313" key="2">
    <source>
        <dbReference type="EMBL" id="GAA2118597.1"/>
    </source>
</evidence>
<keyword evidence="1" id="KW-1133">Transmembrane helix</keyword>
<feature type="transmembrane region" description="Helical" evidence="1">
    <location>
        <begin position="232"/>
        <end position="255"/>
    </location>
</feature>
<feature type="transmembrane region" description="Helical" evidence="1">
    <location>
        <begin position="54"/>
        <end position="74"/>
    </location>
</feature>
<keyword evidence="1" id="KW-0472">Membrane</keyword>
<sequence>MSRALRAEWTKLRTVPSTIWLLLAVVTATVALGLVADAAARCPSAGCHLDPARTGLTGIYLGQAIVVVLAVPAISGEYGSGMIHLTFAAMPRRTVVLAAKAVTVTGLTLSAGIPAVLGSLLAGRLVLPGHGFTAAHGIPPLSPTDGSVLRAAVGSVLYLGLIALLSLGVAAAVRDAATAIGTVLGLLYLLPILTTVLGGSDLARHLRQLSPMTAGLTVQATTDLRGLPIAPWAGLGVLAAWAAAALLAGGLLLHFRDA</sequence>
<evidence type="ECO:0000256" key="1">
    <source>
        <dbReference type="SAM" id="Phobius"/>
    </source>
</evidence>
<feature type="transmembrane region" description="Helical" evidence="1">
    <location>
        <begin position="95"/>
        <end position="117"/>
    </location>
</feature>
<accession>A0ABN2XYD5</accession>
<reference evidence="2 3" key="1">
    <citation type="journal article" date="2019" name="Int. J. Syst. Evol. Microbiol.">
        <title>The Global Catalogue of Microorganisms (GCM) 10K type strain sequencing project: providing services to taxonomists for standard genome sequencing and annotation.</title>
        <authorList>
            <consortium name="The Broad Institute Genomics Platform"/>
            <consortium name="The Broad Institute Genome Sequencing Center for Infectious Disease"/>
            <person name="Wu L."/>
            <person name="Ma J."/>
        </authorList>
    </citation>
    <scope>NUCLEOTIDE SEQUENCE [LARGE SCALE GENOMIC DNA]</scope>
    <source>
        <strain evidence="2 3">JCM 13850</strain>
    </source>
</reference>
<comment type="caution">
    <text evidence="2">The sequence shown here is derived from an EMBL/GenBank/DDBJ whole genome shotgun (WGS) entry which is preliminary data.</text>
</comment>
<protein>
    <submittedName>
        <fullName evidence="2">ABC transporter permease subunit</fullName>
    </submittedName>
</protein>
<dbReference type="Proteomes" id="UP001501020">
    <property type="component" value="Unassembled WGS sequence"/>
</dbReference>
<dbReference type="EMBL" id="BAAAMR010000001">
    <property type="protein sequence ID" value="GAA2118597.1"/>
    <property type="molecule type" value="Genomic_DNA"/>
</dbReference>
<name>A0ABN2XYD5_9ACTN</name>
<proteinExistence type="predicted"/>
<organism evidence="2 3">
    <name type="scientific">Actinomadura napierensis</name>
    <dbReference type="NCBI Taxonomy" id="267854"/>
    <lineage>
        <taxon>Bacteria</taxon>
        <taxon>Bacillati</taxon>
        <taxon>Actinomycetota</taxon>
        <taxon>Actinomycetes</taxon>
        <taxon>Streptosporangiales</taxon>
        <taxon>Thermomonosporaceae</taxon>
        <taxon>Actinomadura</taxon>
    </lineage>
</organism>
<feature type="transmembrane region" description="Helical" evidence="1">
    <location>
        <begin position="151"/>
        <end position="173"/>
    </location>
</feature>
<gene>
    <name evidence="2" type="ORF">GCM10009727_01810</name>
</gene>
<feature type="transmembrane region" description="Helical" evidence="1">
    <location>
        <begin position="180"/>
        <end position="200"/>
    </location>
</feature>
<dbReference type="RefSeq" id="WP_344260233.1">
    <property type="nucleotide sequence ID" value="NZ_BAAAMR010000001.1"/>
</dbReference>
<evidence type="ECO:0000313" key="3">
    <source>
        <dbReference type="Proteomes" id="UP001501020"/>
    </source>
</evidence>